<name>A0A8K0VVS6_9PLEO</name>
<organism evidence="1 2">
    <name type="scientific">Paraphoma chrysanthemicola</name>
    <dbReference type="NCBI Taxonomy" id="798071"/>
    <lineage>
        <taxon>Eukaryota</taxon>
        <taxon>Fungi</taxon>
        <taxon>Dikarya</taxon>
        <taxon>Ascomycota</taxon>
        <taxon>Pezizomycotina</taxon>
        <taxon>Dothideomycetes</taxon>
        <taxon>Pleosporomycetidae</taxon>
        <taxon>Pleosporales</taxon>
        <taxon>Pleosporineae</taxon>
        <taxon>Phaeosphaeriaceae</taxon>
        <taxon>Paraphoma</taxon>
    </lineage>
</organism>
<accession>A0A8K0VVS6</accession>
<dbReference type="AlphaFoldDB" id="A0A8K0VVS6"/>
<dbReference type="OrthoDB" id="3800181at2759"/>
<sequence length="247" mass="28826">MLLSCQVVCRDLNSEFLAKLHPLFTAQRDWRRRGYDREPIRFMLYHNHTSRGTSSKLVIKVPFLGKWHRSARRHDFRWFGTLCAILQPTLLLPWHTLTMRFVHPDSSTPLFSDLTFLSFKFFESLEILSTTTFVLKNVRRFVLHFPDRGEEDSKRIATLQELFMFARLNMTGRLSESEKVKRGWACQFSHGITGHSLVLDFDSELEDPKRVVSKFLQVGNFIEAKSRNPSGIEETTKKIGTVTGFPW</sequence>
<comment type="caution">
    <text evidence="1">The sequence shown here is derived from an EMBL/GenBank/DDBJ whole genome shotgun (WGS) entry which is preliminary data.</text>
</comment>
<gene>
    <name evidence="1" type="ORF">FB567DRAFT_532805</name>
</gene>
<dbReference type="EMBL" id="JAGMVJ010000016">
    <property type="protein sequence ID" value="KAH7079517.1"/>
    <property type="molecule type" value="Genomic_DNA"/>
</dbReference>
<protein>
    <submittedName>
        <fullName evidence="1">Uncharacterized protein</fullName>
    </submittedName>
</protein>
<keyword evidence="2" id="KW-1185">Reference proteome</keyword>
<proteinExistence type="predicted"/>
<evidence type="ECO:0000313" key="1">
    <source>
        <dbReference type="EMBL" id="KAH7079517.1"/>
    </source>
</evidence>
<dbReference type="Proteomes" id="UP000813461">
    <property type="component" value="Unassembled WGS sequence"/>
</dbReference>
<evidence type="ECO:0000313" key="2">
    <source>
        <dbReference type="Proteomes" id="UP000813461"/>
    </source>
</evidence>
<reference evidence="1" key="1">
    <citation type="journal article" date="2021" name="Nat. Commun.">
        <title>Genetic determinants of endophytism in the Arabidopsis root mycobiome.</title>
        <authorList>
            <person name="Mesny F."/>
            <person name="Miyauchi S."/>
            <person name="Thiergart T."/>
            <person name="Pickel B."/>
            <person name="Atanasova L."/>
            <person name="Karlsson M."/>
            <person name="Huettel B."/>
            <person name="Barry K.W."/>
            <person name="Haridas S."/>
            <person name="Chen C."/>
            <person name="Bauer D."/>
            <person name="Andreopoulos W."/>
            <person name="Pangilinan J."/>
            <person name="LaButti K."/>
            <person name="Riley R."/>
            <person name="Lipzen A."/>
            <person name="Clum A."/>
            <person name="Drula E."/>
            <person name="Henrissat B."/>
            <person name="Kohler A."/>
            <person name="Grigoriev I.V."/>
            <person name="Martin F.M."/>
            <person name="Hacquard S."/>
        </authorList>
    </citation>
    <scope>NUCLEOTIDE SEQUENCE</scope>
    <source>
        <strain evidence="1">MPI-SDFR-AT-0120</strain>
    </source>
</reference>